<dbReference type="Pfam" id="PF08666">
    <property type="entry name" value="SAF"/>
    <property type="match status" value="1"/>
</dbReference>
<organism evidence="2 3">
    <name type="scientific">Collibacillus ludicampi</name>
    <dbReference type="NCBI Taxonomy" id="2771369"/>
    <lineage>
        <taxon>Bacteria</taxon>
        <taxon>Bacillati</taxon>
        <taxon>Bacillota</taxon>
        <taxon>Bacilli</taxon>
        <taxon>Bacillales</taxon>
        <taxon>Alicyclobacillaceae</taxon>
        <taxon>Collibacillus</taxon>
    </lineage>
</organism>
<dbReference type="InterPro" id="IPR013974">
    <property type="entry name" value="SAF"/>
</dbReference>
<dbReference type="SUPFAM" id="SSF51269">
    <property type="entry name" value="AFP III-like domain"/>
    <property type="match status" value="1"/>
</dbReference>
<dbReference type="Proteomes" id="UP001057291">
    <property type="component" value="Unassembled WGS sequence"/>
</dbReference>
<reference evidence="2" key="1">
    <citation type="journal article" date="2023" name="Int. J. Syst. Evol. Microbiol.">
        <title>Collibacillus ludicampi gen. nov., sp. nov., a new soil bacterium of the family Alicyclobacillaceae.</title>
        <authorList>
            <person name="Jojima T."/>
            <person name="Ioku Y."/>
            <person name="Fukuta Y."/>
            <person name="Shirasaka N."/>
            <person name="Matsumura Y."/>
            <person name="Mori M."/>
        </authorList>
    </citation>
    <scope>NUCLEOTIDE SEQUENCE</scope>
    <source>
        <strain evidence="2">TP075</strain>
    </source>
</reference>
<dbReference type="Gene3D" id="3.20.20.70">
    <property type="entry name" value="Aldolase class I"/>
    <property type="match status" value="1"/>
</dbReference>
<dbReference type="InterPro" id="IPR006190">
    <property type="entry name" value="SAF_AFP_Neu5Ac"/>
</dbReference>
<dbReference type="CDD" id="cd11615">
    <property type="entry name" value="SAF_NeuB_like"/>
    <property type="match status" value="1"/>
</dbReference>
<gene>
    <name evidence="2" type="ORF">DNHGIG_20280</name>
</gene>
<evidence type="ECO:0000313" key="2">
    <source>
        <dbReference type="EMBL" id="GIM46479.1"/>
    </source>
</evidence>
<dbReference type="EMBL" id="BOQE01000001">
    <property type="protein sequence ID" value="GIM46479.1"/>
    <property type="molecule type" value="Genomic_DNA"/>
</dbReference>
<dbReference type="GO" id="GO:0047444">
    <property type="term" value="F:N-acylneuraminate-9-phosphate synthase activity"/>
    <property type="evidence" value="ECO:0007669"/>
    <property type="project" value="TreeGrafter"/>
</dbReference>
<dbReference type="AlphaFoldDB" id="A0AAV4LG44"/>
<dbReference type="Gene3D" id="3.90.1210.10">
    <property type="entry name" value="Antifreeze-like/N-acetylneuraminic acid synthase C-terminal domain"/>
    <property type="match status" value="1"/>
</dbReference>
<dbReference type="InterPro" id="IPR013132">
    <property type="entry name" value="PseI/NeuA/B-like_N"/>
</dbReference>
<sequence length="351" mass="39427">MNGIDRREKRIRIGKWLIGEEEPCFIIAEAGANHNRDLGMAKALIDVAAEAGCNAVKFQTYSANTLYSRKTPHFTYLGNQNVYELIRQCELPRAWQRELYEYAQTRSILFLSSPFDIRAIDELYEIGIEAFKIASFELVDTTLIQHAASKGKPLILSTGMANLGEIEEAIQIAVNTGNDQIILLHCNSLYPTLPENVNLRAMITMKHAFPYPVGFSDHTIGTTIPIAAVAMGAHVIEKHFTLSRNLSGPDHGPFALEPEELKMMVHQIRNVEKSFGDGIKRRSIAEEEMVQKGRRSVIAARDIPQGTKITRDMIMIKRPGTGISPKYVDLIVGREAKQHIQEDDPITWDMI</sequence>
<accession>A0AAV4LG44</accession>
<dbReference type="InterPro" id="IPR013785">
    <property type="entry name" value="Aldolase_TIM"/>
</dbReference>
<dbReference type="InterPro" id="IPR051690">
    <property type="entry name" value="PseI-like"/>
</dbReference>
<dbReference type="InterPro" id="IPR036732">
    <property type="entry name" value="AFP_Neu5c_C_sf"/>
</dbReference>
<protein>
    <submittedName>
        <fullName evidence="2">N-acylneuraminate-9-phosphate synthase</fullName>
    </submittedName>
</protein>
<dbReference type="RefSeq" id="WP_282199578.1">
    <property type="nucleotide sequence ID" value="NZ_BOQE01000001.1"/>
</dbReference>
<dbReference type="SUPFAM" id="SSF51569">
    <property type="entry name" value="Aldolase"/>
    <property type="match status" value="1"/>
</dbReference>
<dbReference type="PROSITE" id="PS50844">
    <property type="entry name" value="AFP_LIKE"/>
    <property type="match status" value="1"/>
</dbReference>
<proteinExistence type="predicted"/>
<dbReference type="GO" id="GO:0016051">
    <property type="term" value="P:carbohydrate biosynthetic process"/>
    <property type="evidence" value="ECO:0007669"/>
    <property type="project" value="InterPro"/>
</dbReference>
<evidence type="ECO:0000313" key="3">
    <source>
        <dbReference type="Proteomes" id="UP001057291"/>
    </source>
</evidence>
<comment type="caution">
    <text evidence="2">The sequence shown here is derived from an EMBL/GenBank/DDBJ whole genome shotgun (WGS) entry which is preliminary data.</text>
</comment>
<evidence type="ECO:0000259" key="1">
    <source>
        <dbReference type="PROSITE" id="PS50844"/>
    </source>
</evidence>
<dbReference type="PANTHER" id="PTHR42966:SF1">
    <property type="entry name" value="SIALIC ACID SYNTHASE"/>
    <property type="match status" value="1"/>
</dbReference>
<feature type="domain" description="AFP-like" evidence="1">
    <location>
        <begin position="296"/>
        <end position="351"/>
    </location>
</feature>
<name>A0AAV4LG44_9BACL</name>
<keyword evidence="3" id="KW-1185">Reference proteome</keyword>
<dbReference type="Pfam" id="PF03102">
    <property type="entry name" value="NeuB"/>
    <property type="match status" value="1"/>
</dbReference>
<dbReference type="PANTHER" id="PTHR42966">
    <property type="entry name" value="N-ACETYLNEURAMINATE SYNTHASE"/>
    <property type="match status" value="1"/>
</dbReference>
<dbReference type="SMART" id="SM00858">
    <property type="entry name" value="SAF"/>
    <property type="match status" value="1"/>
</dbReference>
<dbReference type="InterPro" id="IPR057736">
    <property type="entry name" value="SAF_PseI/NeuA/NeuB"/>
</dbReference>